<dbReference type="OrthoDB" id="6119954at2759"/>
<protein>
    <recommendedName>
        <fullName evidence="2">Peptidase M20 domain-containing protein 2</fullName>
    </recommendedName>
</protein>
<dbReference type="InterPro" id="IPR036264">
    <property type="entry name" value="Bact_exopeptidase_dim_dom"/>
</dbReference>
<sequence length="392" mass="42282">MTIMIQPSIADARNCVYETIDSRAVELRQLDRYIHNNPEPAYEEVIAHNTLSTFLEKEGFEVKRHAYGVDTSFEAEFGSGGRLVVYCAEYDCLPGIGHACGHNLIATASMAAFVGLARTLKKLRVPGRVRILGTPAEEGGGGKVKLINAGAFKDDISAAIMSHPIAAHSYEAPYTGMAGFKLIASYKFRVEFFGKGAHAAGEPWNGINALDAAVTAYNSISMLRQSIHPDERIHGVIEAGGTVPNVIPDYTRMNWYIRSPTLARASLLVVKAKACFQAAADATSCKLNYIPYVEDMEHIGEKVILKQDTPGSISSDMGNVSYEVPSFHGVFAIPAPLDVTGHHPSFAAAAGTDKAHGAAIQCAKGMSMLGWRVLTDDKIAESARKDFDSKDS</sequence>
<evidence type="ECO:0000313" key="5">
    <source>
        <dbReference type="Proteomes" id="UP000431533"/>
    </source>
</evidence>
<dbReference type="NCBIfam" id="TIGR01891">
    <property type="entry name" value="amidohydrolases"/>
    <property type="match status" value="1"/>
</dbReference>
<proteinExistence type="inferred from homology"/>
<reference evidence="4 5" key="1">
    <citation type="submission" date="2018-05" db="EMBL/GenBank/DDBJ databases">
        <title>Genome sequencing and assembly of the regulated plant pathogen Lachnellula willkommii and related sister species for the development of diagnostic species identification markers.</title>
        <authorList>
            <person name="Giroux E."/>
            <person name="Bilodeau G."/>
        </authorList>
    </citation>
    <scope>NUCLEOTIDE SEQUENCE [LARGE SCALE GENOMIC DNA]</scope>
    <source>
        <strain evidence="4 5">CBS 185.66</strain>
    </source>
</reference>
<dbReference type="Gene3D" id="3.40.630.10">
    <property type="entry name" value="Zn peptidases"/>
    <property type="match status" value="1"/>
</dbReference>
<dbReference type="Pfam" id="PF07687">
    <property type="entry name" value="M20_dimer"/>
    <property type="match status" value="1"/>
</dbReference>
<dbReference type="RefSeq" id="XP_031005617.1">
    <property type="nucleotide sequence ID" value="XM_031149751.1"/>
</dbReference>
<dbReference type="PANTHER" id="PTHR30575:SF0">
    <property type="entry name" value="XAA-ARG DIPEPTIDASE"/>
    <property type="match status" value="1"/>
</dbReference>
<dbReference type="SUPFAM" id="SSF55031">
    <property type="entry name" value="Bacterial exopeptidase dimerisation domain"/>
    <property type="match status" value="1"/>
</dbReference>
<dbReference type="PANTHER" id="PTHR30575">
    <property type="entry name" value="PEPTIDASE M20"/>
    <property type="match status" value="1"/>
</dbReference>
<keyword evidence="5" id="KW-1185">Reference proteome</keyword>
<dbReference type="GO" id="GO:0016805">
    <property type="term" value="F:dipeptidase activity"/>
    <property type="evidence" value="ECO:0007669"/>
    <property type="project" value="InterPro"/>
</dbReference>
<comment type="similarity">
    <text evidence="1 2">Belongs to the peptidase M20A family.</text>
</comment>
<evidence type="ECO:0000259" key="3">
    <source>
        <dbReference type="Pfam" id="PF07687"/>
    </source>
</evidence>
<organism evidence="4 5">
    <name type="scientific">Lachnellula hyalina</name>
    <dbReference type="NCBI Taxonomy" id="1316788"/>
    <lineage>
        <taxon>Eukaryota</taxon>
        <taxon>Fungi</taxon>
        <taxon>Dikarya</taxon>
        <taxon>Ascomycota</taxon>
        <taxon>Pezizomycotina</taxon>
        <taxon>Leotiomycetes</taxon>
        <taxon>Helotiales</taxon>
        <taxon>Lachnaceae</taxon>
        <taxon>Lachnellula</taxon>
    </lineage>
</organism>
<dbReference type="CDD" id="cd05672">
    <property type="entry name" value="M20_ACY1L2-like"/>
    <property type="match status" value="1"/>
</dbReference>
<dbReference type="InterPro" id="IPR011650">
    <property type="entry name" value="Peptidase_M20_dimer"/>
</dbReference>
<dbReference type="EMBL" id="QGMH01000061">
    <property type="protein sequence ID" value="TVY26829.1"/>
    <property type="molecule type" value="Genomic_DNA"/>
</dbReference>
<dbReference type="InterPro" id="IPR017144">
    <property type="entry name" value="Xaa-Arg_dipeptidase"/>
</dbReference>
<dbReference type="AlphaFoldDB" id="A0A8H8TY72"/>
<dbReference type="InterPro" id="IPR017439">
    <property type="entry name" value="Amidohydrolase"/>
</dbReference>
<feature type="domain" description="Peptidase M20 dimerisation" evidence="3">
    <location>
        <begin position="187"/>
        <end position="264"/>
    </location>
</feature>
<name>A0A8H8TY72_9HELO</name>
<evidence type="ECO:0000256" key="1">
    <source>
        <dbReference type="ARBA" id="ARBA00006247"/>
    </source>
</evidence>
<gene>
    <name evidence="4" type="primary">Pm20d2</name>
    <name evidence="4" type="ORF">LHYA1_G004796</name>
</gene>
<dbReference type="Gene3D" id="3.30.70.360">
    <property type="match status" value="1"/>
</dbReference>
<dbReference type="InterPro" id="IPR002933">
    <property type="entry name" value="Peptidase_M20"/>
</dbReference>
<dbReference type="PIRSF" id="PIRSF037226">
    <property type="entry name" value="Amidohydrolase_ACY1L2_prd"/>
    <property type="match status" value="1"/>
</dbReference>
<evidence type="ECO:0000313" key="4">
    <source>
        <dbReference type="EMBL" id="TVY26829.1"/>
    </source>
</evidence>
<dbReference type="Proteomes" id="UP000431533">
    <property type="component" value="Unassembled WGS sequence"/>
</dbReference>
<dbReference type="Pfam" id="PF01546">
    <property type="entry name" value="Peptidase_M20"/>
    <property type="match status" value="1"/>
</dbReference>
<dbReference type="FunFam" id="3.30.70.360:FF:000004">
    <property type="entry name" value="Peptidase M20 domain-containing protein 2"/>
    <property type="match status" value="1"/>
</dbReference>
<comment type="caution">
    <text evidence="4">The sequence shown here is derived from an EMBL/GenBank/DDBJ whole genome shotgun (WGS) entry which is preliminary data.</text>
</comment>
<dbReference type="GeneID" id="41984994"/>
<dbReference type="SUPFAM" id="SSF53187">
    <property type="entry name" value="Zn-dependent exopeptidases"/>
    <property type="match status" value="1"/>
</dbReference>
<evidence type="ECO:0000256" key="2">
    <source>
        <dbReference type="PIRNR" id="PIRNR037226"/>
    </source>
</evidence>
<accession>A0A8H8TY72</accession>
<dbReference type="InterPro" id="IPR052030">
    <property type="entry name" value="Peptidase_M20/M20A_hydrolases"/>
</dbReference>